<evidence type="ECO:0000256" key="3">
    <source>
        <dbReference type="ARBA" id="ARBA00022448"/>
    </source>
</evidence>
<dbReference type="Pfam" id="PF22602">
    <property type="entry name" value="NXF_NTF2"/>
    <property type="match status" value="1"/>
</dbReference>
<dbReference type="Pfam" id="PF24048">
    <property type="entry name" value="LRR_NXF1-5"/>
    <property type="match status" value="1"/>
</dbReference>
<evidence type="ECO:0000256" key="9">
    <source>
        <dbReference type="ARBA" id="ARBA00055253"/>
    </source>
</evidence>
<evidence type="ECO:0000256" key="8">
    <source>
        <dbReference type="ARBA" id="ARBA00023242"/>
    </source>
</evidence>
<evidence type="ECO:0000256" key="4">
    <source>
        <dbReference type="ARBA" id="ARBA00022490"/>
    </source>
</evidence>
<feature type="non-terminal residue" evidence="14">
    <location>
        <position position="1"/>
    </location>
</feature>
<organism evidence="14 15">
    <name type="scientific">Saccharata proteae CBS 121410</name>
    <dbReference type="NCBI Taxonomy" id="1314787"/>
    <lineage>
        <taxon>Eukaryota</taxon>
        <taxon>Fungi</taxon>
        <taxon>Dikarya</taxon>
        <taxon>Ascomycota</taxon>
        <taxon>Pezizomycotina</taxon>
        <taxon>Dothideomycetes</taxon>
        <taxon>Dothideomycetes incertae sedis</taxon>
        <taxon>Botryosphaeriales</taxon>
        <taxon>Saccharataceae</taxon>
        <taxon>Saccharata</taxon>
    </lineage>
</organism>
<dbReference type="GO" id="GO:0016973">
    <property type="term" value="P:poly(A)+ mRNA export from nucleus"/>
    <property type="evidence" value="ECO:0007669"/>
    <property type="project" value="TreeGrafter"/>
</dbReference>
<feature type="compositionally biased region" description="Polar residues" evidence="11">
    <location>
        <begin position="68"/>
        <end position="79"/>
    </location>
</feature>
<dbReference type="AlphaFoldDB" id="A0A9P4HUN5"/>
<dbReference type="PANTHER" id="PTHR10662">
    <property type="entry name" value="NUCLEAR RNA EXPORT FACTOR"/>
    <property type="match status" value="1"/>
</dbReference>
<name>A0A9P4HUN5_9PEZI</name>
<proteinExistence type="inferred from homology"/>
<accession>A0A9P4HUN5</accession>
<dbReference type="InterPro" id="IPR009060">
    <property type="entry name" value="UBA-like_sf"/>
</dbReference>
<dbReference type="SUPFAM" id="SSF46934">
    <property type="entry name" value="UBA-like"/>
    <property type="match status" value="1"/>
</dbReference>
<gene>
    <name evidence="14" type="ORF">K490DRAFT_2037</name>
</gene>
<dbReference type="InterPro" id="IPR002075">
    <property type="entry name" value="NTF2_dom"/>
</dbReference>
<evidence type="ECO:0000256" key="6">
    <source>
        <dbReference type="ARBA" id="ARBA00022737"/>
    </source>
</evidence>
<evidence type="ECO:0000256" key="2">
    <source>
        <dbReference type="ARBA" id="ARBA00009285"/>
    </source>
</evidence>
<feature type="region of interest" description="Disordered" evidence="11">
    <location>
        <begin position="64"/>
        <end position="83"/>
    </location>
</feature>
<comment type="subcellular location">
    <subcellularLocation>
        <location evidence="1">Nucleus</location>
    </subcellularLocation>
</comment>
<keyword evidence="6" id="KW-0677">Repeat</keyword>
<protein>
    <recommendedName>
        <fullName evidence="10">mRNA export factor MEX67</fullName>
    </recommendedName>
</protein>
<evidence type="ECO:0000256" key="7">
    <source>
        <dbReference type="ARBA" id="ARBA00022816"/>
    </source>
</evidence>
<dbReference type="PROSITE" id="PS51281">
    <property type="entry name" value="TAP_C"/>
    <property type="match status" value="1"/>
</dbReference>
<dbReference type="PROSITE" id="PS50177">
    <property type="entry name" value="NTF2_DOMAIN"/>
    <property type="match status" value="1"/>
</dbReference>
<dbReference type="SUPFAM" id="SSF52058">
    <property type="entry name" value="L domain-like"/>
    <property type="match status" value="1"/>
</dbReference>
<dbReference type="PANTHER" id="PTHR10662:SF22">
    <property type="entry name" value="NUCLEAR RNA EXPORT FACTOR 1"/>
    <property type="match status" value="1"/>
</dbReference>
<dbReference type="InterPro" id="IPR032710">
    <property type="entry name" value="NTF2-like_dom_sf"/>
</dbReference>
<keyword evidence="4" id="KW-0963">Cytoplasm</keyword>
<evidence type="ECO:0000256" key="11">
    <source>
        <dbReference type="SAM" id="MobiDB-lite"/>
    </source>
</evidence>
<evidence type="ECO:0000256" key="5">
    <source>
        <dbReference type="ARBA" id="ARBA00022614"/>
    </source>
</evidence>
<dbReference type="SUPFAM" id="SSF54427">
    <property type="entry name" value="NTF2-like"/>
    <property type="match status" value="1"/>
</dbReference>
<dbReference type="InterPro" id="IPR032675">
    <property type="entry name" value="LRR_dom_sf"/>
</dbReference>
<reference evidence="14" key="1">
    <citation type="journal article" date="2020" name="Stud. Mycol.">
        <title>101 Dothideomycetes genomes: a test case for predicting lifestyles and emergence of pathogens.</title>
        <authorList>
            <person name="Haridas S."/>
            <person name="Albert R."/>
            <person name="Binder M."/>
            <person name="Bloem J."/>
            <person name="Labutti K."/>
            <person name="Salamov A."/>
            <person name="Andreopoulos B."/>
            <person name="Baker S."/>
            <person name="Barry K."/>
            <person name="Bills G."/>
            <person name="Bluhm B."/>
            <person name="Cannon C."/>
            <person name="Castanera R."/>
            <person name="Culley D."/>
            <person name="Daum C."/>
            <person name="Ezra D."/>
            <person name="Gonzalez J."/>
            <person name="Henrissat B."/>
            <person name="Kuo A."/>
            <person name="Liang C."/>
            <person name="Lipzen A."/>
            <person name="Lutzoni F."/>
            <person name="Magnuson J."/>
            <person name="Mondo S."/>
            <person name="Nolan M."/>
            <person name="Ohm R."/>
            <person name="Pangilinan J."/>
            <person name="Park H.-J."/>
            <person name="Ramirez L."/>
            <person name="Alfaro M."/>
            <person name="Sun H."/>
            <person name="Tritt A."/>
            <person name="Yoshinaga Y."/>
            <person name="Zwiers L.-H."/>
            <person name="Turgeon B."/>
            <person name="Goodwin S."/>
            <person name="Spatafora J."/>
            <person name="Crous P."/>
            <person name="Grigoriev I."/>
        </authorList>
    </citation>
    <scope>NUCLEOTIDE SEQUENCE</scope>
    <source>
        <strain evidence="14">CBS 121410</strain>
    </source>
</reference>
<keyword evidence="8" id="KW-0539">Nucleus</keyword>
<keyword evidence="15" id="KW-1185">Reference proteome</keyword>
<evidence type="ECO:0000256" key="1">
    <source>
        <dbReference type="ARBA" id="ARBA00004123"/>
    </source>
</evidence>
<evidence type="ECO:0000256" key="10">
    <source>
        <dbReference type="ARBA" id="ARBA00069694"/>
    </source>
</evidence>
<evidence type="ECO:0000259" key="13">
    <source>
        <dbReference type="PROSITE" id="PS51281"/>
    </source>
</evidence>
<dbReference type="Proteomes" id="UP000799776">
    <property type="component" value="Unassembled WGS sequence"/>
</dbReference>
<comment type="function">
    <text evidence="9">Involved in the export of mRNA from the nucleus to the cytoplasm.</text>
</comment>
<keyword evidence="5" id="KW-0433">Leucine-rich repeat</keyword>
<dbReference type="InterPro" id="IPR057125">
    <property type="entry name" value="NXF1/2/3/5-like_LRR"/>
</dbReference>
<evidence type="ECO:0000313" key="14">
    <source>
        <dbReference type="EMBL" id="KAF2088374.1"/>
    </source>
</evidence>
<feature type="region of interest" description="Disordered" evidence="11">
    <location>
        <begin position="1"/>
        <end position="56"/>
    </location>
</feature>
<evidence type="ECO:0000313" key="15">
    <source>
        <dbReference type="Proteomes" id="UP000799776"/>
    </source>
</evidence>
<dbReference type="EMBL" id="ML978717">
    <property type="protein sequence ID" value="KAF2088374.1"/>
    <property type="molecule type" value="Genomic_DNA"/>
</dbReference>
<dbReference type="InterPro" id="IPR030217">
    <property type="entry name" value="NXF_fam"/>
</dbReference>
<dbReference type="Gene3D" id="3.80.10.10">
    <property type="entry name" value="Ribonuclease Inhibitor"/>
    <property type="match status" value="1"/>
</dbReference>
<evidence type="ECO:0000259" key="12">
    <source>
        <dbReference type="PROSITE" id="PS50177"/>
    </source>
</evidence>
<dbReference type="InterPro" id="IPR018222">
    <property type="entry name" value="Nuclear_transport_factor_2_euk"/>
</dbReference>
<dbReference type="OrthoDB" id="25872at2759"/>
<keyword evidence="7" id="KW-0509">mRNA transport</keyword>
<sequence length="625" mass="69280">RHGGSTRDAAAKHKARADRDGDLMMGAAPRTDRIGKGASRRGGHASRGPGRTLNPDRLHKEVLKHVNGPSTNGKASENVTAPRMKREFTVTGWKGCKASKNEDKGVGSLIAFMEKKATMHLSKRSGDRYDPVRIKKFKVQDDDTLLITVQNHEAGSILQQNGYLFAGKNIKVTEITDEEQKPASSEERLNEVERMFQRMLARRYNPETKLLDLSNLGQDPDLVAAGMFDLNSTTSKFFPALMKTCDVLFKTSTEKKEKFESISLANNGLDSIKPVTTLASTFPDVKNLDLSNNNLANLDAFSGWERKFRNLDYLVVTGNPLEQSVPDFHLELMKWYRKMRILNGQQVRTDEEAALKKKSGVPVRGPNFQDEAGIGQTFVTNFIAGFDSDRAALANIYYDETSTFSLSVNTHAMRDPSAPKLQTKEWESYIRKSRNLKVISGINARIDRLFTGKDAIAEAFATIPVTKHASLETEPAKWSIDCVLLPSVPDPTGQYPQGVQGLLVTLHGEFSEMDVSTGQPTKLRSFDRTFTLGPGGQTGVRVINDVMTLRGYGGFEAWQPEDVPAAVAPPQAQLTQDQIIMELCRLTNMKPEYSKMCLDESGWNPDLALTKFEGAKATLPPDAFI</sequence>
<dbReference type="FunFam" id="3.10.450.50:FF:000013">
    <property type="entry name" value="mRNA export factor mex67"/>
    <property type="match status" value="1"/>
</dbReference>
<comment type="caution">
    <text evidence="14">The sequence shown here is derived from an EMBL/GenBank/DDBJ whole genome shotgun (WGS) entry which is preliminary data.</text>
</comment>
<dbReference type="Gene3D" id="1.10.8.10">
    <property type="entry name" value="DNA helicase RuvA subunit, C-terminal domain"/>
    <property type="match status" value="1"/>
</dbReference>
<feature type="domain" description="NTF2" evidence="12">
    <location>
        <begin position="374"/>
        <end position="549"/>
    </location>
</feature>
<feature type="non-terminal residue" evidence="14">
    <location>
        <position position="625"/>
    </location>
</feature>
<comment type="similarity">
    <text evidence="2">Belongs to the NXF family.</text>
</comment>
<dbReference type="Gene3D" id="3.10.450.50">
    <property type="match status" value="1"/>
</dbReference>
<dbReference type="FunFam" id="3.80.10.10:FF:000296">
    <property type="entry name" value="mRNA export factor MEX67"/>
    <property type="match status" value="1"/>
</dbReference>
<dbReference type="GO" id="GO:0005634">
    <property type="term" value="C:nucleus"/>
    <property type="evidence" value="ECO:0007669"/>
    <property type="project" value="UniProtKB-SubCell"/>
</dbReference>
<feature type="domain" description="TAP-C" evidence="13">
    <location>
        <begin position="574"/>
        <end position="625"/>
    </location>
</feature>
<dbReference type="SMART" id="SM00804">
    <property type="entry name" value="TAP_C"/>
    <property type="match status" value="1"/>
</dbReference>
<dbReference type="GO" id="GO:0003723">
    <property type="term" value="F:RNA binding"/>
    <property type="evidence" value="ECO:0007669"/>
    <property type="project" value="TreeGrafter"/>
</dbReference>
<dbReference type="InterPro" id="IPR005637">
    <property type="entry name" value="TAP_C_dom"/>
</dbReference>
<dbReference type="CDD" id="cd14342">
    <property type="entry name" value="UBA_TAP-C"/>
    <property type="match status" value="1"/>
</dbReference>
<keyword evidence="3" id="KW-0813">Transport</keyword>
<dbReference type="Pfam" id="PF03943">
    <property type="entry name" value="TAP_C"/>
    <property type="match status" value="1"/>
</dbReference>